<comment type="caution">
    <text evidence="1">The sequence shown here is derived from an EMBL/GenBank/DDBJ whole genome shotgun (WGS) entry which is preliminary data.</text>
</comment>
<feature type="non-terminal residue" evidence="1">
    <location>
        <position position="37"/>
    </location>
</feature>
<dbReference type="AlphaFoldDB" id="A0A0F9PHX4"/>
<gene>
    <name evidence="1" type="ORF">LCGC14_0823890</name>
</gene>
<evidence type="ECO:0000313" key="1">
    <source>
        <dbReference type="EMBL" id="KKN31430.1"/>
    </source>
</evidence>
<dbReference type="EMBL" id="LAZR01002328">
    <property type="protein sequence ID" value="KKN31430.1"/>
    <property type="molecule type" value="Genomic_DNA"/>
</dbReference>
<evidence type="ECO:0008006" key="2">
    <source>
        <dbReference type="Google" id="ProtNLM"/>
    </source>
</evidence>
<proteinExistence type="predicted"/>
<sequence>MKIGVVNNSLGNVGSVLSALDFYNYNVELAKTPESII</sequence>
<name>A0A0F9PHX4_9ZZZZ</name>
<organism evidence="1">
    <name type="scientific">marine sediment metagenome</name>
    <dbReference type="NCBI Taxonomy" id="412755"/>
    <lineage>
        <taxon>unclassified sequences</taxon>
        <taxon>metagenomes</taxon>
        <taxon>ecological metagenomes</taxon>
    </lineage>
</organism>
<reference evidence="1" key="1">
    <citation type="journal article" date="2015" name="Nature">
        <title>Complex archaea that bridge the gap between prokaryotes and eukaryotes.</title>
        <authorList>
            <person name="Spang A."/>
            <person name="Saw J.H."/>
            <person name="Jorgensen S.L."/>
            <person name="Zaremba-Niedzwiedzka K."/>
            <person name="Martijn J."/>
            <person name="Lind A.E."/>
            <person name="van Eijk R."/>
            <person name="Schleper C."/>
            <person name="Guy L."/>
            <person name="Ettema T.J."/>
        </authorList>
    </citation>
    <scope>NUCLEOTIDE SEQUENCE</scope>
</reference>
<accession>A0A0F9PHX4</accession>
<protein>
    <recommendedName>
        <fullName evidence="2">Glutamine amidotransferase domain-containing protein</fullName>
    </recommendedName>
</protein>